<sequence>MLWADPAGAAATGWKLWEESVTVARENIQIRATLIPHAAGRCQGTFTAGLLVPVRNLCLKGTQTERGNSQSQIKIKTLKMWSPNWPWGRNHYWLSTTTLSSPK</sequence>
<reference evidence="1 2" key="1">
    <citation type="submission" date="2021-07" db="EMBL/GenBank/DDBJ databases">
        <authorList>
            <person name="Palmer J.M."/>
        </authorList>
    </citation>
    <scope>NUCLEOTIDE SEQUENCE [LARGE SCALE GENOMIC DNA]</scope>
    <source>
        <strain evidence="1 2">AT_MEX2019</strain>
        <tissue evidence="1">Muscle</tissue>
    </source>
</reference>
<proteinExistence type="predicted"/>
<evidence type="ECO:0000313" key="2">
    <source>
        <dbReference type="Proteomes" id="UP001345963"/>
    </source>
</evidence>
<name>A0ABU7AGZ4_9TELE</name>
<comment type="caution">
    <text evidence="1">The sequence shown here is derived from an EMBL/GenBank/DDBJ whole genome shotgun (WGS) entry which is preliminary data.</text>
</comment>
<accession>A0ABU7AGZ4</accession>
<organism evidence="1 2">
    <name type="scientific">Ataeniobius toweri</name>
    <dbReference type="NCBI Taxonomy" id="208326"/>
    <lineage>
        <taxon>Eukaryota</taxon>
        <taxon>Metazoa</taxon>
        <taxon>Chordata</taxon>
        <taxon>Craniata</taxon>
        <taxon>Vertebrata</taxon>
        <taxon>Euteleostomi</taxon>
        <taxon>Actinopterygii</taxon>
        <taxon>Neopterygii</taxon>
        <taxon>Teleostei</taxon>
        <taxon>Neoteleostei</taxon>
        <taxon>Acanthomorphata</taxon>
        <taxon>Ovalentaria</taxon>
        <taxon>Atherinomorphae</taxon>
        <taxon>Cyprinodontiformes</taxon>
        <taxon>Goodeidae</taxon>
        <taxon>Ataeniobius</taxon>
    </lineage>
</organism>
<gene>
    <name evidence="1" type="ORF">ATANTOWER_012560</name>
</gene>
<dbReference type="EMBL" id="JAHUTI010012503">
    <property type="protein sequence ID" value="MED6236670.1"/>
    <property type="molecule type" value="Genomic_DNA"/>
</dbReference>
<evidence type="ECO:0000313" key="1">
    <source>
        <dbReference type="EMBL" id="MED6236670.1"/>
    </source>
</evidence>
<keyword evidence="2" id="KW-1185">Reference proteome</keyword>
<protein>
    <submittedName>
        <fullName evidence="1">Uncharacterized protein</fullName>
    </submittedName>
</protein>
<dbReference type="Proteomes" id="UP001345963">
    <property type="component" value="Unassembled WGS sequence"/>
</dbReference>